<evidence type="ECO:0000313" key="3">
    <source>
        <dbReference type="Proteomes" id="UP000204391"/>
    </source>
</evidence>
<gene>
    <name evidence="2" type="ORF">CFK40_01985</name>
</gene>
<dbReference type="KEGG" id="vne:CFK40_01985"/>
<sequence length="131" mass="14684">MGRLVHFEIHVDDMERAKTFYGEVFDWKFEDWTDFAGMPYFGAVTGDENDMGINGALMQRQSPPPEANQPLNGFACTMGVEDYDSIEQKIMEGGGTVAMPKYALPGMAWQGYYVDTEGNLFGIHQPDENAK</sequence>
<keyword evidence="3" id="KW-1185">Reference proteome</keyword>
<dbReference type="InterPro" id="IPR053863">
    <property type="entry name" value="Glyoxy/Ble-like_N"/>
</dbReference>
<dbReference type="InterPro" id="IPR052164">
    <property type="entry name" value="Anthracycline_SecMetBiosynth"/>
</dbReference>
<dbReference type="RefSeq" id="WP_089530426.1">
    <property type="nucleotide sequence ID" value="NZ_CP022437.1"/>
</dbReference>
<feature type="domain" description="VOC" evidence="1">
    <location>
        <begin position="3"/>
        <end position="126"/>
    </location>
</feature>
<dbReference type="InterPro" id="IPR029068">
    <property type="entry name" value="Glyas_Bleomycin-R_OHBP_Dase"/>
</dbReference>
<evidence type="ECO:0000313" key="2">
    <source>
        <dbReference type="EMBL" id="ASN03856.1"/>
    </source>
</evidence>
<dbReference type="PANTHER" id="PTHR33993:SF2">
    <property type="entry name" value="VOC DOMAIN-CONTAINING PROTEIN"/>
    <property type="match status" value="1"/>
</dbReference>
<dbReference type="AlphaFoldDB" id="A0A221M870"/>
<evidence type="ECO:0000259" key="1">
    <source>
        <dbReference type="PROSITE" id="PS51819"/>
    </source>
</evidence>
<dbReference type="Gene3D" id="3.10.180.10">
    <property type="entry name" value="2,3-Dihydroxybiphenyl 1,2-Dioxygenase, domain 1"/>
    <property type="match status" value="1"/>
</dbReference>
<name>A0A221M870_9BACI</name>
<dbReference type="CDD" id="cd07247">
    <property type="entry name" value="SgaA_N_like"/>
    <property type="match status" value="1"/>
</dbReference>
<dbReference type="OrthoDB" id="9804235at2"/>
<protein>
    <submittedName>
        <fullName evidence="2">Glyoxalase</fullName>
    </submittedName>
</protein>
<proteinExistence type="predicted"/>
<dbReference type="SUPFAM" id="SSF54593">
    <property type="entry name" value="Glyoxalase/Bleomycin resistance protein/Dihydroxybiphenyl dioxygenase"/>
    <property type="match status" value="1"/>
</dbReference>
<organism evidence="2 3">
    <name type="scientific">Virgibacillus necropolis</name>
    <dbReference type="NCBI Taxonomy" id="163877"/>
    <lineage>
        <taxon>Bacteria</taxon>
        <taxon>Bacillati</taxon>
        <taxon>Bacillota</taxon>
        <taxon>Bacilli</taxon>
        <taxon>Bacillales</taxon>
        <taxon>Bacillaceae</taxon>
        <taxon>Virgibacillus</taxon>
    </lineage>
</organism>
<accession>A0A221M870</accession>
<dbReference type="Proteomes" id="UP000204391">
    <property type="component" value="Chromosome"/>
</dbReference>
<dbReference type="EMBL" id="CP022437">
    <property type="protein sequence ID" value="ASN03856.1"/>
    <property type="molecule type" value="Genomic_DNA"/>
</dbReference>
<dbReference type="InterPro" id="IPR037523">
    <property type="entry name" value="VOC_core"/>
</dbReference>
<reference evidence="2 3" key="1">
    <citation type="journal article" date="2003" name="Int. J. Syst. Evol. Microbiol.">
        <title>Virgibacillus carmonensis sp. nov., Virgibacillus necropolis sp. nov. and Virgibacillus picturae sp. nov., three novel species isolated from deteriorated mural paintings, transfer of the species of the genus salibacillus to Virgibacillus, as Virgibacillus marismortui comb. nov. and Virgibacillus salexigens comb. nov., and emended description of the genus Virgibacillus.</title>
        <authorList>
            <person name="Heyrman J."/>
            <person name="Logan N.A."/>
            <person name="Busse H.J."/>
            <person name="Balcaen A."/>
            <person name="Lebbe L."/>
            <person name="Rodriguez-Diaz M."/>
            <person name="Swings J."/>
            <person name="De Vos P."/>
        </authorList>
    </citation>
    <scope>NUCLEOTIDE SEQUENCE [LARGE SCALE GENOMIC DNA]</scope>
    <source>
        <strain evidence="2 3">LMG 19488</strain>
    </source>
</reference>
<dbReference type="PANTHER" id="PTHR33993">
    <property type="entry name" value="GLYOXALASE-RELATED"/>
    <property type="match status" value="1"/>
</dbReference>
<dbReference type="PROSITE" id="PS51819">
    <property type="entry name" value="VOC"/>
    <property type="match status" value="1"/>
</dbReference>
<dbReference type="Pfam" id="PF22677">
    <property type="entry name" value="Ble-like_N"/>
    <property type="match status" value="1"/>
</dbReference>